<sequence>MTYDLVVNGAIQRVEADPDTPLLWALRDILGMIGTKFGCGAGLCGCCTVHIDGAATRACQTPIDSLGSSRITTIEGVAASETGRRVQQAWLDMEVVQCGYCQPGQIMAATALLSENPHPTDDDIDAAMSGNLCRCGTYNRIKDAIRQVAARRHPVREGRQ</sequence>
<dbReference type="Gene3D" id="1.10.150.120">
    <property type="entry name" value="[2Fe-2S]-binding domain"/>
    <property type="match status" value="1"/>
</dbReference>
<dbReference type="PANTHER" id="PTHR44379">
    <property type="entry name" value="OXIDOREDUCTASE WITH IRON-SULFUR SUBUNIT"/>
    <property type="match status" value="1"/>
</dbReference>
<proteinExistence type="predicted"/>
<dbReference type="GO" id="GO:0016491">
    <property type="term" value="F:oxidoreductase activity"/>
    <property type="evidence" value="ECO:0007669"/>
    <property type="project" value="UniProtKB-KW"/>
</dbReference>
<dbReference type="Proteomes" id="UP000196655">
    <property type="component" value="Unassembled WGS sequence"/>
</dbReference>
<keyword evidence="2" id="KW-0479">Metal-binding</keyword>
<keyword evidence="1" id="KW-0001">2Fe-2S</keyword>
<dbReference type="InterPro" id="IPR036010">
    <property type="entry name" value="2Fe-2S_ferredoxin-like_sf"/>
</dbReference>
<dbReference type="InterPro" id="IPR036884">
    <property type="entry name" value="2Fe-2S-bd_dom_sf"/>
</dbReference>
<dbReference type="Gene3D" id="3.10.20.30">
    <property type="match status" value="1"/>
</dbReference>
<evidence type="ECO:0000256" key="1">
    <source>
        <dbReference type="ARBA" id="ARBA00022714"/>
    </source>
</evidence>
<keyword evidence="3" id="KW-0560">Oxidoreductase</keyword>
<dbReference type="PROSITE" id="PS51085">
    <property type="entry name" value="2FE2S_FER_2"/>
    <property type="match status" value="1"/>
</dbReference>
<gene>
    <name evidence="7" type="ORF">BWR60_01995</name>
</gene>
<reference evidence="8" key="1">
    <citation type="submission" date="2017-05" db="EMBL/GenBank/DDBJ databases">
        <authorList>
            <person name="Macchi M."/>
            <person name="Festa S."/>
            <person name="Coppotelli B.M."/>
            <person name="Morelli I.S."/>
        </authorList>
    </citation>
    <scope>NUCLEOTIDE SEQUENCE [LARGE SCALE GENOMIC DNA]</scope>
    <source>
        <strain evidence="8">I</strain>
    </source>
</reference>
<evidence type="ECO:0000256" key="3">
    <source>
        <dbReference type="ARBA" id="ARBA00023002"/>
    </source>
</evidence>
<dbReference type="InterPro" id="IPR001041">
    <property type="entry name" value="2Fe-2S_ferredoxin-type"/>
</dbReference>
<dbReference type="InterPro" id="IPR012675">
    <property type="entry name" value="Beta-grasp_dom_sf"/>
</dbReference>
<evidence type="ECO:0000256" key="5">
    <source>
        <dbReference type="ARBA" id="ARBA00023014"/>
    </source>
</evidence>
<comment type="caution">
    <text evidence="7">The sequence shown here is derived from an EMBL/GenBank/DDBJ whole genome shotgun (WGS) entry which is preliminary data.</text>
</comment>
<accession>A0A211ZUB9</accession>
<dbReference type="Pfam" id="PF00111">
    <property type="entry name" value="Fer2"/>
    <property type="match status" value="1"/>
</dbReference>
<protein>
    <submittedName>
        <fullName evidence="7">(2Fe-2S)-binding protein</fullName>
    </submittedName>
</protein>
<dbReference type="OrthoDB" id="7375656at2"/>
<dbReference type="PANTHER" id="PTHR44379:SF2">
    <property type="entry name" value="BLR6218 PROTEIN"/>
    <property type="match status" value="1"/>
</dbReference>
<dbReference type="FunFam" id="1.10.150.120:FF:000003">
    <property type="entry name" value="Carbon monoxide dehydrogenase, small subunit"/>
    <property type="match status" value="1"/>
</dbReference>
<dbReference type="InterPro" id="IPR002888">
    <property type="entry name" value="2Fe-2S-bd"/>
</dbReference>
<keyword evidence="5" id="KW-0411">Iron-sulfur</keyword>
<dbReference type="SUPFAM" id="SSF54292">
    <property type="entry name" value="2Fe-2S ferredoxin-like"/>
    <property type="match status" value="1"/>
</dbReference>
<name>A0A211ZUB9_9PROT</name>
<keyword evidence="4" id="KW-0408">Iron</keyword>
<dbReference type="InterPro" id="IPR051452">
    <property type="entry name" value="Diverse_Oxidoreductases"/>
</dbReference>
<feature type="domain" description="2Fe-2S ferredoxin-type" evidence="6">
    <location>
        <begin position="1"/>
        <end position="77"/>
    </location>
</feature>
<evidence type="ECO:0000256" key="2">
    <source>
        <dbReference type="ARBA" id="ARBA00022723"/>
    </source>
</evidence>
<dbReference type="GO" id="GO:0051537">
    <property type="term" value="F:2 iron, 2 sulfur cluster binding"/>
    <property type="evidence" value="ECO:0007669"/>
    <property type="project" value="UniProtKB-KW"/>
</dbReference>
<evidence type="ECO:0000256" key="4">
    <source>
        <dbReference type="ARBA" id="ARBA00023004"/>
    </source>
</evidence>
<evidence type="ECO:0000313" key="8">
    <source>
        <dbReference type="Proteomes" id="UP000196655"/>
    </source>
</evidence>
<dbReference type="Pfam" id="PF01799">
    <property type="entry name" value="Fer2_2"/>
    <property type="match status" value="1"/>
</dbReference>
<dbReference type="AlphaFoldDB" id="A0A211ZUB9"/>
<dbReference type="SUPFAM" id="SSF47741">
    <property type="entry name" value="CO dehydrogenase ISP C-domain like"/>
    <property type="match status" value="1"/>
</dbReference>
<keyword evidence="8" id="KW-1185">Reference proteome</keyword>
<dbReference type="EMBL" id="NHON01000002">
    <property type="protein sequence ID" value="OWJ68880.1"/>
    <property type="molecule type" value="Genomic_DNA"/>
</dbReference>
<organism evidence="7 8">
    <name type="scientific">Inquilinus limosus</name>
    <dbReference type="NCBI Taxonomy" id="171674"/>
    <lineage>
        <taxon>Bacteria</taxon>
        <taxon>Pseudomonadati</taxon>
        <taxon>Pseudomonadota</taxon>
        <taxon>Alphaproteobacteria</taxon>
        <taxon>Rhodospirillales</taxon>
        <taxon>Rhodospirillaceae</taxon>
        <taxon>Inquilinus</taxon>
    </lineage>
</organism>
<dbReference type="GO" id="GO:0046872">
    <property type="term" value="F:metal ion binding"/>
    <property type="evidence" value="ECO:0007669"/>
    <property type="project" value="UniProtKB-KW"/>
</dbReference>
<evidence type="ECO:0000313" key="7">
    <source>
        <dbReference type="EMBL" id="OWJ68880.1"/>
    </source>
</evidence>
<dbReference type="RefSeq" id="WP_088149323.1">
    <property type="nucleotide sequence ID" value="NZ_NHON01000002.1"/>
</dbReference>
<evidence type="ECO:0000259" key="6">
    <source>
        <dbReference type="PROSITE" id="PS51085"/>
    </source>
</evidence>